<dbReference type="PROSITE" id="PS51257">
    <property type="entry name" value="PROKAR_LIPOPROTEIN"/>
    <property type="match status" value="1"/>
</dbReference>
<evidence type="ECO:0008006" key="4">
    <source>
        <dbReference type="Google" id="ProtNLM"/>
    </source>
</evidence>
<keyword evidence="3" id="KW-1185">Reference proteome</keyword>
<accession>A0ABU7XY22</accession>
<gene>
    <name evidence="2" type="ORF">N1F79_16320</name>
</gene>
<protein>
    <recommendedName>
        <fullName evidence="4">Lipoprotein</fullName>
    </recommendedName>
</protein>
<comment type="caution">
    <text evidence="2">The sequence shown here is derived from an EMBL/GenBank/DDBJ whole genome shotgun (WGS) entry which is preliminary data.</text>
</comment>
<dbReference type="RefSeq" id="WP_303307020.1">
    <property type="nucleotide sequence ID" value="NZ_JAODOP010000004.1"/>
</dbReference>
<dbReference type="Proteomes" id="UP001337305">
    <property type="component" value="Unassembled WGS sequence"/>
</dbReference>
<dbReference type="EMBL" id="JAODOP010000004">
    <property type="protein sequence ID" value="MEF3834705.1"/>
    <property type="molecule type" value="Genomic_DNA"/>
</dbReference>
<reference evidence="2 3" key="1">
    <citation type="submission" date="2022-09" db="EMBL/GenBank/DDBJ databases">
        <title>Genome sequencing of Flavivirga sp. MEBiC05379.</title>
        <authorList>
            <person name="Oh H.-M."/>
            <person name="Kwon K.K."/>
            <person name="Park M.J."/>
            <person name="Yang S.-H."/>
        </authorList>
    </citation>
    <scope>NUCLEOTIDE SEQUENCE [LARGE SCALE GENOMIC DNA]</scope>
    <source>
        <strain evidence="2 3">MEBiC05379</strain>
    </source>
</reference>
<keyword evidence="1" id="KW-0732">Signal</keyword>
<evidence type="ECO:0000256" key="1">
    <source>
        <dbReference type="SAM" id="SignalP"/>
    </source>
</evidence>
<sequence>MKKAFLSVTLLLLTILSCNNDDDFRNTCNVINPIEDLSWLKAKIAEFEKENSDFLKFLYFSQTKYNEQTVYVLGDCCPNCNTVFLVYNCAGTNIGTLGNGDGYITSDILNSGTIIWKSENSECF</sequence>
<name>A0ABU7XY22_9FLAO</name>
<feature type="signal peptide" evidence="1">
    <location>
        <begin position="1"/>
        <end position="20"/>
    </location>
</feature>
<proteinExistence type="predicted"/>
<evidence type="ECO:0000313" key="3">
    <source>
        <dbReference type="Proteomes" id="UP001337305"/>
    </source>
</evidence>
<organism evidence="2 3">
    <name type="scientific">Flavivirga spongiicola</name>
    <dbReference type="NCBI Taxonomy" id="421621"/>
    <lineage>
        <taxon>Bacteria</taxon>
        <taxon>Pseudomonadati</taxon>
        <taxon>Bacteroidota</taxon>
        <taxon>Flavobacteriia</taxon>
        <taxon>Flavobacteriales</taxon>
        <taxon>Flavobacteriaceae</taxon>
        <taxon>Flavivirga</taxon>
    </lineage>
</organism>
<feature type="chain" id="PRO_5046906308" description="Lipoprotein" evidence="1">
    <location>
        <begin position="21"/>
        <end position="124"/>
    </location>
</feature>
<evidence type="ECO:0000313" key="2">
    <source>
        <dbReference type="EMBL" id="MEF3834705.1"/>
    </source>
</evidence>